<reference evidence="2" key="1">
    <citation type="journal article" date="2022" name="Environ. Microbiol.">
        <title>Geoalkalibacter halelectricus SAP #1 sp. nov. possessing extracellular electron transfer and mineral#reducing capabilities from a haloalkaline environment.</title>
        <authorList>
            <person name="Yadav S."/>
            <person name="Singh R."/>
            <person name="Sundharam S.S."/>
            <person name="Chaudhary S."/>
            <person name="Krishnamurthi S."/>
            <person name="Patil S.A."/>
        </authorList>
    </citation>
    <scope>NUCLEOTIDE SEQUENCE</scope>
    <source>
        <strain evidence="2">SAP-1</strain>
    </source>
</reference>
<feature type="transmembrane region" description="Helical" evidence="1">
    <location>
        <begin position="20"/>
        <end position="43"/>
    </location>
</feature>
<evidence type="ECO:0000256" key="1">
    <source>
        <dbReference type="SAM" id="Phobius"/>
    </source>
</evidence>
<dbReference type="PROSITE" id="PS00409">
    <property type="entry name" value="PROKAR_NTER_METHYL"/>
    <property type="match status" value="1"/>
</dbReference>
<evidence type="ECO:0000313" key="3">
    <source>
        <dbReference type="Proteomes" id="UP001060414"/>
    </source>
</evidence>
<keyword evidence="1" id="KW-0812">Transmembrane</keyword>
<dbReference type="Proteomes" id="UP001060414">
    <property type="component" value="Chromosome"/>
</dbReference>
<proteinExistence type="predicted"/>
<keyword evidence="1" id="KW-0472">Membrane</keyword>
<organism evidence="2 3">
    <name type="scientific">Geoalkalibacter halelectricus</name>
    <dbReference type="NCBI Taxonomy" id="2847045"/>
    <lineage>
        <taxon>Bacteria</taxon>
        <taxon>Pseudomonadati</taxon>
        <taxon>Thermodesulfobacteriota</taxon>
        <taxon>Desulfuromonadia</taxon>
        <taxon>Desulfuromonadales</taxon>
        <taxon>Geoalkalibacteraceae</taxon>
        <taxon>Geoalkalibacter</taxon>
    </lineage>
</organism>
<keyword evidence="1" id="KW-1133">Transmembrane helix</keyword>
<sequence length="238" mass="25826">MSAPIHPPPRLKTRLQTQGYSLVEVLLALALTGLAAVAILTLYRSHQDAYTLNSRLMEEQSRLRAAMAVIAHHVRSAGYDPTERAGAGIVSARADYLYITRDLGGEGSGSSATRPDGRLTAAGEHIAFCLYGANTLGMHSGRSGGGSCSGSGGAALDRPGMGFHQPLADHLTELRLRYFVRDADGELVERLPDPVSGEVAAPHEIRRIDIILSSVFHHRGREYRRTLNESLYLRNMEP</sequence>
<dbReference type="NCBIfam" id="TIGR02532">
    <property type="entry name" value="IV_pilin_GFxxxE"/>
    <property type="match status" value="1"/>
</dbReference>
<accession>A0ABY5ZIT2</accession>
<dbReference type="InterPro" id="IPR012902">
    <property type="entry name" value="N_methyl_site"/>
</dbReference>
<name>A0ABY5ZIT2_9BACT</name>
<dbReference type="EMBL" id="CP092109">
    <property type="protein sequence ID" value="UWZ78626.1"/>
    <property type="molecule type" value="Genomic_DNA"/>
</dbReference>
<keyword evidence="3" id="KW-1185">Reference proteome</keyword>
<dbReference type="RefSeq" id="WP_260746982.1">
    <property type="nucleotide sequence ID" value="NZ_CP092109.1"/>
</dbReference>
<gene>
    <name evidence="2" type="ORF">L9S41_13170</name>
</gene>
<evidence type="ECO:0000313" key="2">
    <source>
        <dbReference type="EMBL" id="UWZ78626.1"/>
    </source>
</evidence>
<protein>
    <submittedName>
        <fullName evidence="2">Prepilin-type N-terminal cleavage/methylation domain-containing protein</fullName>
    </submittedName>
</protein>